<evidence type="ECO:0000256" key="3">
    <source>
        <dbReference type="ARBA" id="ARBA00022723"/>
    </source>
</evidence>
<dbReference type="PRINTS" id="PR00413">
    <property type="entry name" value="HADHALOGNASE"/>
</dbReference>
<evidence type="ECO:0000256" key="5">
    <source>
        <dbReference type="ARBA" id="ARBA00023277"/>
    </source>
</evidence>
<comment type="caution">
    <text evidence="7">The sequence shown here is derived from an EMBL/GenBank/DDBJ whole genome shotgun (WGS) entry which is preliminary data.</text>
</comment>
<dbReference type="InterPro" id="IPR036412">
    <property type="entry name" value="HAD-like_sf"/>
</dbReference>
<keyword evidence="3" id="KW-0479">Metal-binding</keyword>
<comment type="cofactor">
    <cofactor evidence="1">
        <name>Mg(2+)</name>
        <dbReference type="ChEBI" id="CHEBI:18420"/>
    </cofactor>
</comment>
<evidence type="ECO:0000313" key="8">
    <source>
        <dbReference type="Proteomes" id="UP000034873"/>
    </source>
</evidence>
<evidence type="ECO:0000256" key="2">
    <source>
        <dbReference type="ARBA" id="ARBA00006171"/>
    </source>
</evidence>
<keyword evidence="6" id="KW-0812">Transmembrane</keyword>
<accession>A0A0G1TBA8</accession>
<dbReference type="SFLD" id="SFLDG01129">
    <property type="entry name" value="C1.5:_HAD__Beta-PGM__Phosphata"/>
    <property type="match status" value="1"/>
</dbReference>
<dbReference type="Gene3D" id="1.10.150.240">
    <property type="entry name" value="Putative phosphatase, domain 2"/>
    <property type="match status" value="1"/>
</dbReference>
<sequence>MIYLKVFLILYLIVGFGYAAYILFFAGDKWFWFPVNVFGWPLALVYLVVAAFPVQKQTYKTVVEKKKAAIFDLDDTLVATGIYWDSAFSKVLTAAKSGSYMGLRIGHCIVDQWNIYLDEHPGEISMTARELTEHTYAEFLKHLDELSVTDGFWDLAMRLKDERAMRLGMVTNTDKVVAEKVLAKLNLLEVFDVVIYGDEVEHRKPNPQMYNLAAQKLGVRAGEVVIFEDSVVGARAAVGAKMDTYVVWNGTAQQTDYPKEVLDFFPDFVGFNEKLATTDVEHARELTAEAEK</sequence>
<dbReference type="SFLD" id="SFLDS00003">
    <property type="entry name" value="Haloacid_Dehalogenase"/>
    <property type="match status" value="1"/>
</dbReference>
<dbReference type="NCBIfam" id="TIGR01509">
    <property type="entry name" value="HAD-SF-IA-v3"/>
    <property type="match status" value="1"/>
</dbReference>
<dbReference type="PANTHER" id="PTHR46193:SF18">
    <property type="entry name" value="HEXITOL PHOSPHATASE B"/>
    <property type="match status" value="1"/>
</dbReference>
<name>A0A0G1TBA8_UNCKA</name>
<reference evidence="7 8" key="1">
    <citation type="journal article" date="2015" name="Nature">
        <title>rRNA introns, odd ribosomes, and small enigmatic genomes across a large radiation of phyla.</title>
        <authorList>
            <person name="Brown C.T."/>
            <person name="Hug L.A."/>
            <person name="Thomas B.C."/>
            <person name="Sharon I."/>
            <person name="Castelle C.J."/>
            <person name="Singh A."/>
            <person name="Wilkins M.J."/>
            <person name="Williams K.H."/>
            <person name="Banfield J.F."/>
        </authorList>
    </citation>
    <scope>NUCLEOTIDE SEQUENCE [LARGE SCALE GENOMIC DNA]</scope>
</reference>
<dbReference type="GO" id="GO:0003824">
    <property type="term" value="F:catalytic activity"/>
    <property type="evidence" value="ECO:0007669"/>
    <property type="project" value="UniProtKB-ARBA"/>
</dbReference>
<dbReference type="EMBL" id="LCNH01000001">
    <property type="protein sequence ID" value="KKU51498.1"/>
    <property type="molecule type" value="Genomic_DNA"/>
</dbReference>
<comment type="similarity">
    <text evidence="2">Belongs to the HAD-like hydrolase superfamily. CbbY/CbbZ/Gph/YieH family.</text>
</comment>
<dbReference type="Pfam" id="PF13419">
    <property type="entry name" value="HAD_2"/>
    <property type="match status" value="1"/>
</dbReference>
<dbReference type="Gene3D" id="3.40.50.1000">
    <property type="entry name" value="HAD superfamily/HAD-like"/>
    <property type="match status" value="1"/>
</dbReference>
<gene>
    <name evidence="7" type="ORF">UX73_C0001G0030</name>
</gene>
<keyword evidence="5" id="KW-0119">Carbohydrate metabolism</keyword>
<proteinExistence type="inferred from homology"/>
<evidence type="ECO:0000313" key="7">
    <source>
        <dbReference type="EMBL" id="KKU51498.1"/>
    </source>
</evidence>
<dbReference type="InterPro" id="IPR023214">
    <property type="entry name" value="HAD_sf"/>
</dbReference>
<protein>
    <submittedName>
        <fullName evidence="7">Uncharacterized protein</fullName>
    </submittedName>
</protein>
<evidence type="ECO:0000256" key="1">
    <source>
        <dbReference type="ARBA" id="ARBA00001946"/>
    </source>
</evidence>
<dbReference type="STRING" id="1619122.UX73_C0001G0030"/>
<dbReference type="PANTHER" id="PTHR46193">
    <property type="entry name" value="6-PHOSPHOGLUCONATE PHOSPHATASE"/>
    <property type="match status" value="1"/>
</dbReference>
<dbReference type="NCBIfam" id="TIGR01549">
    <property type="entry name" value="HAD-SF-IA-v1"/>
    <property type="match status" value="1"/>
</dbReference>
<keyword evidence="4" id="KW-0460">Magnesium</keyword>
<organism evidence="7 8">
    <name type="scientific">candidate division WWE3 bacterium GW2011_GWC1_47_10</name>
    <dbReference type="NCBI Taxonomy" id="1619122"/>
    <lineage>
        <taxon>Bacteria</taxon>
        <taxon>Katanobacteria</taxon>
    </lineage>
</organism>
<dbReference type="Proteomes" id="UP000034873">
    <property type="component" value="Unassembled WGS sequence"/>
</dbReference>
<dbReference type="GO" id="GO:0046872">
    <property type="term" value="F:metal ion binding"/>
    <property type="evidence" value="ECO:0007669"/>
    <property type="project" value="UniProtKB-KW"/>
</dbReference>
<dbReference type="InterPro" id="IPR006439">
    <property type="entry name" value="HAD-SF_hydro_IA"/>
</dbReference>
<dbReference type="InterPro" id="IPR051600">
    <property type="entry name" value="Beta-PGM-like"/>
</dbReference>
<dbReference type="AlphaFoldDB" id="A0A0G1TBA8"/>
<feature type="transmembrane region" description="Helical" evidence="6">
    <location>
        <begin position="7"/>
        <end position="25"/>
    </location>
</feature>
<evidence type="ECO:0000256" key="6">
    <source>
        <dbReference type="SAM" id="Phobius"/>
    </source>
</evidence>
<keyword evidence="6" id="KW-1133">Transmembrane helix</keyword>
<dbReference type="InterPro" id="IPR041492">
    <property type="entry name" value="HAD_2"/>
</dbReference>
<dbReference type="SUPFAM" id="SSF56784">
    <property type="entry name" value="HAD-like"/>
    <property type="match status" value="1"/>
</dbReference>
<keyword evidence="6" id="KW-0472">Membrane</keyword>
<dbReference type="InterPro" id="IPR023198">
    <property type="entry name" value="PGP-like_dom2"/>
</dbReference>
<evidence type="ECO:0000256" key="4">
    <source>
        <dbReference type="ARBA" id="ARBA00022842"/>
    </source>
</evidence>
<feature type="transmembrane region" description="Helical" evidence="6">
    <location>
        <begin position="31"/>
        <end position="52"/>
    </location>
</feature>